<gene>
    <name evidence="1" type="ORF">EV207_1636</name>
</gene>
<name>A0A4R2NE01_9BACL</name>
<sequence>MGGKFPNIKVLREATEDAKKREVVGSDYIVIREVELFDHEFKKFCIDFLNEQPWIEKTDGGSNAARELRCIRVKNVETGERVLAKTEGYDYPRYTAIEE</sequence>
<accession>A0A4R2NE01</accession>
<protein>
    <submittedName>
        <fullName evidence="1">Uncharacterized protein</fullName>
    </submittedName>
</protein>
<dbReference type="EMBL" id="SLXK01000063">
    <property type="protein sequence ID" value="TCP19481.1"/>
    <property type="molecule type" value="Genomic_DNA"/>
</dbReference>
<keyword evidence="2" id="KW-1185">Reference proteome</keyword>
<comment type="caution">
    <text evidence="1">The sequence shown here is derived from an EMBL/GenBank/DDBJ whole genome shotgun (WGS) entry which is preliminary data.</text>
</comment>
<organism evidence="1 2">
    <name type="scientific">Scopulibacillus darangshiensis</name>
    <dbReference type="NCBI Taxonomy" id="442528"/>
    <lineage>
        <taxon>Bacteria</taxon>
        <taxon>Bacillati</taxon>
        <taxon>Bacillota</taxon>
        <taxon>Bacilli</taxon>
        <taxon>Bacillales</taxon>
        <taxon>Sporolactobacillaceae</taxon>
        <taxon>Scopulibacillus</taxon>
    </lineage>
</organism>
<evidence type="ECO:0000313" key="1">
    <source>
        <dbReference type="EMBL" id="TCP19481.1"/>
    </source>
</evidence>
<dbReference type="OrthoDB" id="2166284at2"/>
<reference evidence="1 2" key="1">
    <citation type="submission" date="2019-03" db="EMBL/GenBank/DDBJ databases">
        <title>Genomic Encyclopedia of Type Strains, Phase IV (KMG-IV): sequencing the most valuable type-strain genomes for metagenomic binning, comparative biology and taxonomic classification.</title>
        <authorList>
            <person name="Goeker M."/>
        </authorList>
    </citation>
    <scope>NUCLEOTIDE SEQUENCE [LARGE SCALE GENOMIC DNA]</scope>
    <source>
        <strain evidence="1 2">DSM 19377</strain>
    </source>
</reference>
<evidence type="ECO:0000313" key="2">
    <source>
        <dbReference type="Proteomes" id="UP000295416"/>
    </source>
</evidence>
<dbReference type="AlphaFoldDB" id="A0A4R2NE01"/>
<proteinExistence type="predicted"/>
<dbReference type="Proteomes" id="UP000295416">
    <property type="component" value="Unassembled WGS sequence"/>
</dbReference>
<dbReference type="RefSeq" id="WP_132748393.1">
    <property type="nucleotide sequence ID" value="NZ_SLXK01000063.1"/>
</dbReference>